<keyword evidence="4" id="KW-1185">Reference proteome</keyword>
<gene>
    <name evidence="3" type="ORF">TrVE_jg4518</name>
</gene>
<evidence type="ECO:0000313" key="3">
    <source>
        <dbReference type="EMBL" id="GMI11201.1"/>
    </source>
</evidence>
<dbReference type="Pfam" id="PF14323">
    <property type="entry name" value="GxGYxYP_C"/>
    <property type="match status" value="1"/>
</dbReference>
<dbReference type="PANTHER" id="PTHR37321:SF1">
    <property type="entry name" value="EXPORTED PROTEIN"/>
    <property type="match status" value="1"/>
</dbReference>
<dbReference type="InterPro" id="IPR025832">
    <property type="entry name" value="GxGYxYP_C"/>
</dbReference>
<protein>
    <recommendedName>
        <fullName evidence="2">GxGYxYP putative glycoside hydrolase C-terminal domain-containing protein</fullName>
    </recommendedName>
</protein>
<dbReference type="EMBL" id="BRXX01000426">
    <property type="protein sequence ID" value="GMI11201.1"/>
    <property type="molecule type" value="Genomic_DNA"/>
</dbReference>
<feature type="signal peptide" evidence="1">
    <location>
        <begin position="1"/>
        <end position="16"/>
    </location>
</feature>
<evidence type="ECO:0000313" key="4">
    <source>
        <dbReference type="Proteomes" id="UP001165160"/>
    </source>
</evidence>
<dbReference type="Proteomes" id="UP001165160">
    <property type="component" value="Unassembled WGS sequence"/>
</dbReference>
<dbReference type="AlphaFoldDB" id="A0A9W7FFL8"/>
<evidence type="ECO:0000259" key="2">
    <source>
        <dbReference type="Pfam" id="PF14323"/>
    </source>
</evidence>
<accession>A0A9W7FFL8</accession>
<dbReference type="Gene3D" id="3.20.20.490">
    <property type="entry name" value="GxGYxYP glycoside hydrolase, C-terminal domain"/>
    <property type="match status" value="1"/>
</dbReference>
<sequence length="536" mass="57732">MKLNLALSAIALLSQALLPEGHLFSSCTEGSSGGKVDNLLIVRADKASLTTSEKLAISTYSGYLARTSPQLALVTKPEDEIWLNTISETTTDSNNLDDVLSKIPCDQCTYVLCEIGSNSTSAGISFASASKNPVIVATSDEVVTVLEAHGITMNMNLTDTFDDAFWALDQSDLVFSNHVSILQNVNNPVPLSDLSVKCGALNWWGEGDCEKDPQLPSLPARALNLLTPADSVVLGWGGGDDPEWDCVHASTSYGSFGMIATDQAINAGVLNIDAESVGLTPQKRKPAAPQDPDESPKHTISFVMSDGDNVQWILNDWSAETGNNGWWSSEDRGKVKMGWTLSPSLGSLAPTVLTAILDGATENDQIIAGPSGAAYAFVNDFPDDATFDAFSAETSYLMDMAGMRIVNVLNDEGWAESTKNLLEQDNIDGVFLYEYNGYSELEGAISFVNNKPVVGGRFNLWSPNFYNVTTLVTALAELPNLTDITSSDGYTVIPVHAWSHNVTDIVEAAQLLEEDGRFDIVLPEELLRRVAENVIQ</sequence>
<feature type="chain" id="PRO_5040906131" description="GxGYxYP putative glycoside hydrolase C-terminal domain-containing protein" evidence="1">
    <location>
        <begin position="17"/>
        <end position="536"/>
    </location>
</feature>
<proteinExistence type="predicted"/>
<dbReference type="PANTHER" id="PTHR37321">
    <property type="entry name" value="EXPORTED PROTEIN-RELATED"/>
    <property type="match status" value="1"/>
</dbReference>
<organism evidence="3 4">
    <name type="scientific">Triparma verrucosa</name>
    <dbReference type="NCBI Taxonomy" id="1606542"/>
    <lineage>
        <taxon>Eukaryota</taxon>
        <taxon>Sar</taxon>
        <taxon>Stramenopiles</taxon>
        <taxon>Ochrophyta</taxon>
        <taxon>Bolidophyceae</taxon>
        <taxon>Parmales</taxon>
        <taxon>Triparmaceae</taxon>
        <taxon>Triparma</taxon>
    </lineage>
</organism>
<comment type="caution">
    <text evidence="3">The sequence shown here is derived from an EMBL/GenBank/DDBJ whole genome shotgun (WGS) entry which is preliminary data.</text>
</comment>
<feature type="domain" description="GxGYxYP putative glycoside hydrolase C-terminal" evidence="2">
    <location>
        <begin position="297"/>
        <end position="529"/>
    </location>
</feature>
<reference evidence="4" key="1">
    <citation type="journal article" date="2023" name="Commun. Biol.">
        <title>Genome analysis of Parmales, the sister group of diatoms, reveals the evolutionary specialization of diatoms from phago-mixotrophs to photoautotrophs.</title>
        <authorList>
            <person name="Ban H."/>
            <person name="Sato S."/>
            <person name="Yoshikawa S."/>
            <person name="Yamada K."/>
            <person name="Nakamura Y."/>
            <person name="Ichinomiya M."/>
            <person name="Sato N."/>
            <person name="Blanc-Mathieu R."/>
            <person name="Endo H."/>
            <person name="Kuwata A."/>
            <person name="Ogata H."/>
        </authorList>
    </citation>
    <scope>NUCLEOTIDE SEQUENCE [LARGE SCALE GENOMIC DNA]</scope>
    <source>
        <strain evidence="4">NIES 3699</strain>
    </source>
</reference>
<keyword evidence="1" id="KW-0732">Signal</keyword>
<dbReference type="InterPro" id="IPR038410">
    <property type="entry name" value="GxGYxYP_C_sf"/>
</dbReference>
<name>A0A9W7FFL8_9STRA</name>
<evidence type="ECO:0000256" key="1">
    <source>
        <dbReference type="SAM" id="SignalP"/>
    </source>
</evidence>